<feature type="region of interest" description="Disordered" evidence="2">
    <location>
        <begin position="22"/>
        <end position="92"/>
    </location>
</feature>
<feature type="non-terminal residue" evidence="3">
    <location>
        <position position="1"/>
    </location>
</feature>
<dbReference type="OrthoDB" id="9944055at2759"/>
<feature type="compositionally biased region" description="Polar residues" evidence="2">
    <location>
        <begin position="360"/>
        <end position="382"/>
    </location>
</feature>
<evidence type="ECO:0000313" key="3">
    <source>
        <dbReference type="EMBL" id="NXM74135.1"/>
    </source>
</evidence>
<dbReference type="PANTHER" id="PTHR16131">
    <property type="entry name" value="LIGAND-DEPENDENT NUCLEAR RECEPTOR-INTERACTING FACTOR 1"/>
    <property type="match status" value="1"/>
</dbReference>
<accession>A0A7L1DB86</accession>
<feature type="region of interest" description="Disordered" evidence="2">
    <location>
        <begin position="354"/>
        <end position="420"/>
    </location>
</feature>
<keyword evidence="4" id="KW-1185">Reference proteome</keyword>
<dbReference type="EMBL" id="VXBA01004004">
    <property type="protein sequence ID" value="NXM74135.1"/>
    <property type="molecule type" value="Genomic_DNA"/>
</dbReference>
<dbReference type="PANTHER" id="PTHR16131:SF2">
    <property type="entry name" value="LIGAND-DEPENDENT NUCLEAR RECEPTOR-INTERACTING FACTOR 1"/>
    <property type="match status" value="1"/>
</dbReference>
<feature type="compositionally biased region" description="Basic and acidic residues" evidence="2">
    <location>
        <begin position="504"/>
        <end position="517"/>
    </location>
</feature>
<dbReference type="AlphaFoldDB" id="A0A7L1DB86"/>
<feature type="non-terminal residue" evidence="3">
    <location>
        <position position="627"/>
    </location>
</feature>
<comment type="caution">
    <text evidence="3">The sequence shown here is derived from an EMBL/GenBank/DDBJ whole genome shotgun (WGS) entry which is preliminary data.</text>
</comment>
<dbReference type="Proteomes" id="UP000553648">
    <property type="component" value="Unassembled WGS sequence"/>
</dbReference>
<feature type="compositionally biased region" description="Basic and acidic residues" evidence="2">
    <location>
        <begin position="477"/>
        <end position="487"/>
    </location>
</feature>
<evidence type="ECO:0000256" key="2">
    <source>
        <dbReference type="SAM" id="MobiDB-lite"/>
    </source>
</evidence>
<evidence type="ECO:0000256" key="1">
    <source>
        <dbReference type="SAM" id="Coils"/>
    </source>
</evidence>
<feature type="region of interest" description="Disordered" evidence="2">
    <location>
        <begin position="306"/>
        <end position="326"/>
    </location>
</feature>
<sequence>VYRVLQTTAPDGKNLLKLLPLPKFPGSFPPPAQAAAVPPSPAGTIPSPSQFGNPAAPPPPGPGQLLPGGTLDRPGGAEGEEDSVPGGPMAGIPVSGPAFMVVSTQSLPGPGRCPALPAGHHLQIPADAEVRAVPASLLPAAIQHKILAAAATPPGAQGSKTPTVIYVSPVNTSSPEIPKQFQPLCPQSSPEGPKALLLRATPPGSAPGSDGAQRRQPPLKWVVQETPSLSAPCLIPVKSSNNVASKILKSLSDSKDVEVASAHLLPPCPGGKQPRLAPLRDNALVMYNGKVYLLAKRGSDLLPAPAAPLPEDSLEKEPPEPVGAPAVTRLPSKAVLSQSQGVVLAQSCQDSPAAWKRDSQSLGTPSAEQEGPSGTQSISSQGDIPGTRGSVWKSGSSQCGQEGAPREDWPKGLMDFAASAFQLQQEPLDSLGKGAPGKAQELPHWRQYWELRKKFGLSREERVCLRRIPVIQEDPEEREHYWERTEDPGSSLDVEMGSPQECGAEEKVPAGPAEERSRKRQSQSPPGCAKRGRNCPGPEVGTPSATIPGHSPPPEPGSPGGSPQETEPQPLGGDPSLLEGSFRDDAFLAAPPDLDETIRDEKVKRLKQLLREREAALEELRRGMLQS</sequence>
<feature type="coiled-coil region" evidence="1">
    <location>
        <begin position="599"/>
        <end position="626"/>
    </location>
</feature>
<evidence type="ECO:0000313" key="4">
    <source>
        <dbReference type="Proteomes" id="UP000553648"/>
    </source>
</evidence>
<organism evidence="3 4">
    <name type="scientific">Serilophus lunatus</name>
    <name type="common">silver-breasted broadbill</name>
    <dbReference type="NCBI Taxonomy" id="239386"/>
    <lineage>
        <taxon>Eukaryota</taxon>
        <taxon>Metazoa</taxon>
        <taxon>Chordata</taxon>
        <taxon>Craniata</taxon>
        <taxon>Vertebrata</taxon>
        <taxon>Euteleostomi</taxon>
        <taxon>Archelosauria</taxon>
        <taxon>Archosauria</taxon>
        <taxon>Dinosauria</taxon>
        <taxon>Saurischia</taxon>
        <taxon>Theropoda</taxon>
        <taxon>Coelurosauria</taxon>
        <taxon>Aves</taxon>
        <taxon>Neognathae</taxon>
        <taxon>Neoaves</taxon>
        <taxon>Telluraves</taxon>
        <taxon>Australaves</taxon>
        <taxon>Passeriformes</taxon>
        <taxon>Eurylaimidae</taxon>
        <taxon>Serilophus</taxon>
    </lineage>
</organism>
<dbReference type="GO" id="GO:0006355">
    <property type="term" value="P:regulation of DNA-templated transcription"/>
    <property type="evidence" value="ECO:0007669"/>
    <property type="project" value="InterPro"/>
</dbReference>
<dbReference type="Pfam" id="PF15741">
    <property type="entry name" value="LRIF1"/>
    <property type="match status" value="4"/>
</dbReference>
<keyword evidence="1" id="KW-0175">Coiled coil</keyword>
<feature type="region of interest" description="Disordered" evidence="2">
    <location>
        <begin position="182"/>
        <end position="216"/>
    </location>
</feature>
<name>A0A7L1DB86_9PASS</name>
<gene>
    <name evidence="3" type="primary">Lrif1</name>
    <name evidence="3" type="ORF">SERLUN_R15515</name>
</gene>
<dbReference type="GO" id="GO:0042974">
    <property type="term" value="F:nuclear retinoic acid receptor binding"/>
    <property type="evidence" value="ECO:0007669"/>
    <property type="project" value="InterPro"/>
</dbReference>
<reference evidence="3 4" key="1">
    <citation type="submission" date="2019-09" db="EMBL/GenBank/DDBJ databases">
        <title>Bird 10,000 Genomes (B10K) Project - Family phase.</title>
        <authorList>
            <person name="Zhang G."/>
        </authorList>
    </citation>
    <scope>NUCLEOTIDE SEQUENCE [LARGE SCALE GENOMIC DNA]</scope>
    <source>
        <strain evidence="3">B10K-DU-002-03</strain>
        <tissue evidence="3">Muscle</tissue>
    </source>
</reference>
<protein>
    <submittedName>
        <fullName evidence="3">LRIF1 factor</fullName>
    </submittedName>
</protein>
<proteinExistence type="predicted"/>
<feature type="region of interest" description="Disordered" evidence="2">
    <location>
        <begin position="468"/>
        <end position="594"/>
    </location>
</feature>
<dbReference type="InterPro" id="IPR026191">
    <property type="entry name" value="LRIF1"/>
</dbReference>